<evidence type="ECO:0000256" key="2">
    <source>
        <dbReference type="ARBA" id="ARBA00020407"/>
    </source>
</evidence>
<evidence type="ECO:0000256" key="7">
    <source>
        <dbReference type="SAM" id="Coils"/>
    </source>
</evidence>
<dbReference type="InterPro" id="IPR041513">
    <property type="entry name" value="SAS6_CC"/>
</dbReference>
<feature type="domain" description="SAS-6 coiled-coil" evidence="9">
    <location>
        <begin position="130"/>
        <end position="159"/>
    </location>
</feature>
<reference evidence="10" key="1">
    <citation type="submission" date="2025-08" db="UniProtKB">
        <authorList>
            <consortium name="Ensembl"/>
        </authorList>
    </citation>
    <scope>IDENTIFICATION</scope>
</reference>
<feature type="domain" description="Spindle assembly abnormal protein 6 N-terminal" evidence="8">
    <location>
        <begin position="27"/>
        <end position="125"/>
    </location>
</feature>
<evidence type="ECO:0000256" key="4">
    <source>
        <dbReference type="ARBA" id="ARBA00023054"/>
    </source>
</evidence>
<dbReference type="Proteomes" id="UP000265020">
    <property type="component" value="Unassembled WGS sequence"/>
</dbReference>
<reference evidence="10" key="2">
    <citation type="submission" date="2025-09" db="UniProtKB">
        <authorList>
            <consortium name="Ensembl"/>
        </authorList>
    </citation>
    <scope>IDENTIFICATION</scope>
</reference>
<keyword evidence="3" id="KW-0963">Cytoplasm</keyword>
<dbReference type="CDD" id="cd10142">
    <property type="entry name" value="HD_SAS6_N"/>
    <property type="match status" value="1"/>
</dbReference>
<dbReference type="InterPro" id="IPR032396">
    <property type="entry name" value="SAS-6_N"/>
</dbReference>
<keyword evidence="4 7" id="KW-0175">Coiled coil</keyword>
<evidence type="ECO:0000259" key="9">
    <source>
        <dbReference type="Pfam" id="PF18594"/>
    </source>
</evidence>
<keyword evidence="11" id="KW-1185">Reference proteome</keyword>
<protein>
    <recommendedName>
        <fullName evidence="2">Spindle assembly abnormal protein 6 homolog</fullName>
    </recommendedName>
</protein>
<evidence type="ECO:0000256" key="1">
    <source>
        <dbReference type="ARBA" id="ARBA00004300"/>
    </source>
</evidence>
<dbReference type="SUPFAM" id="SSF57997">
    <property type="entry name" value="Tropomyosin"/>
    <property type="match status" value="1"/>
</dbReference>
<dbReference type="Ensembl" id="ENSCVAT00000006135.1">
    <property type="protein sequence ID" value="ENSCVAP00000005759.1"/>
    <property type="gene ID" value="ENSCVAG00000007331.1"/>
</dbReference>
<comment type="subcellular location">
    <subcellularLocation>
        <location evidence="1">Cytoplasm</location>
        <location evidence="1">Cytoskeleton</location>
        <location evidence="1">Microtubule organizing center</location>
        <location evidence="1">Centrosome</location>
    </subcellularLocation>
</comment>
<name>A0A3Q2CKH3_CYPVA</name>
<evidence type="ECO:0000256" key="6">
    <source>
        <dbReference type="ARBA" id="ARBA00023306"/>
    </source>
</evidence>
<dbReference type="Pfam" id="PF16531">
    <property type="entry name" value="SAS-6_N"/>
    <property type="match status" value="1"/>
</dbReference>
<dbReference type="PANTHER" id="PTHR44281">
    <property type="entry name" value="SPINDLE ASSEMBLY ABNORMAL PROTEIN 6 HOMOLOG"/>
    <property type="match status" value="1"/>
</dbReference>
<feature type="coiled-coil region" evidence="7">
    <location>
        <begin position="141"/>
        <end position="333"/>
    </location>
</feature>
<keyword evidence="6" id="KW-0131">Cell cycle</keyword>
<evidence type="ECO:0000256" key="3">
    <source>
        <dbReference type="ARBA" id="ARBA00022490"/>
    </source>
</evidence>
<dbReference type="GO" id="GO:0005813">
    <property type="term" value="C:centrosome"/>
    <property type="evidence" value="ECO:0007669"/>
    <property type="project" value="UniProtKB-SubCell"/>
</dbReference>
<dbReference type="GO" id="GO:0005814">
    <property type="term" value="C:centriole"/>
    <property type="evidence" value="ECO:0007669"/>
    <property type="project" value="TreeGrafter"/>
</dbReference>
<organism evidence="10 11">
    <name type="scientific">Cyprinodon variegatus</name>
    <name type="common">Sheepshead minnow</name>
    <dbReference type="NCBI Taxonomy" id="28743"/>
    <lineage>
        <taxon>Eukaryota</taxon>
        <taxon>Metazoa</taxon>
        <taxon>Chordata</taxon>
        <taxon>Craniata</taxon>
        <taxon>Vertebrata</taxon>
        <taxon>Euteleostomi</taxon>
        <taxon>Actinopterygii</taxon>
        <taxon>Neopterygii</taxon>
        <taxon>Teleostei</taxon>
        <taxon>Neoteleostei</taxon>
        <taxon>Acanthomorphata</taxon>
        <taxon>Ovalentaria</taxon>
        <taxon>Atherinomorphae</taxon>
        <taxon>Cyprinodontiformes</taxon>
        <taxon>Cyprinodontidae</taxon>
        <taxon>Cyprinodon</taxon>
    </lineage>
</organism>
<dbReference type="Gene3D" id="2.170.210.20">
    <property type="entry name" value="Spindle assembly abnormal protein 6, N-terminal domain"/>
    <property type="match status" value="1"/>
</dbReference>
<evidence type="ECO:0000313" key="10">
    <source>
        <dbReference type="Ensembl" id="ENSCVAP00000005759.1"/>
    </source>
</evidence>
<dbReference type="GeneTree" id="ENSGT00390000006932"/>
<evidence type="ECO:0000256" key="5">
    <source>
        <dbReference type="ARBA" id="ARBA00023212"/>
    </source>
</evidence>
<evidence type="ECO:0000259" key="8">
    <source>
        <dbReference type="Pfam" id="PF16531"/>
    </source>
</evidence>
<dbReference type="AlphaFoldDB" id="A0A3Q2CKH3"/>
<evidence type="ECO:0000313" key="11">
    <source>
        <dbReference type="Proteomes" id="UP000265020"/>
    </source>
</evidence>
<dbReference type="InterPro" id="IPR038558">
    <property type="entry name" value="SAS-6_N_sf"/>
</dbReference>
<keyword evidence="5" id="KW-0206">Cytoskeleton</keyword>
<dbReference type="PANTHER" id="PTHR44281:SF4">
    <property type="entry name" value="SPINDLE ASSEMBLY ABNORMAL PROTEIN 6 HOMOLOG"/>
    <property type="match status" value="1"/>
</dbReference>
<proteinExistence type="predicted"/>
<dbReference type="GO" id="GO:0007283">
    <property type="term" value="P:spermatogenesis"/>
    <property type="evidence" value="ECO:0007669"/>
    <property type="project" value="TreeGrafter"/>
</dbReference>
<dbReference type="Pfam" id="PF18594">
    <property type="entry name" value="Sas6_CC"/>
    <property type="match status" value="1"/>
</dbReference>
<dbReference type="GO" id="GO:0007099">
    <property type="term" value="P:centriole replication"/>
    <property type="evidence" value="ECO:0007669"/>
    <property type="project" value="TreeGrafter"/>
</dbReference>
<sequence length="431" mass="48541">AMEELFNKVLLLRGSGSRFPQAPRRSSDLLVKLTDDADPFFLFTLPVSEEDYQSLKVQQGLLIDFASFPQKFIDLLNLCNAEPDADNPRFLLQLTCQPVMADSSATFSVVEMNAFKHLNHLSLRLLQGSDREVKDYLAARLSSLKAEKLALDVKLKETEEDLSRKLSYTQQTLSEKTKELEKLRSEWTNHSTSGSSVEETAANRELQMRKLESTVKSLSEELLKANGIIQKLQGEVRGLVGKVKVKNTVTVSQEKVLRETEAKLQSVDKDLQTAQREVCSKEEEIKQLKEQLEVTVQKLNESKEVLKTNENVINWLNKQLNEAELTRKMASAEASDAHSGFSALTGIRVGMIFSPSSRGRLSLFLSICSLTASFRPSFILRLVKPQTSLPLSAAPGPLSADSCEFLNQRHVFRYYEHMMLHQLSASNEEQE</sequence>
<accession>A0A3Q2CKH3</accession>